<keyword evidence="2 6" id="KW-0812">Transmembrane</keyword>
<feature type="transmembrane region" description="Helical" evidence="6">
    <location>
        <begin position="148"/>
        <end position="170"/>
    </location>
</feature>
<feature type="binding site" evidence="5">
    <location>
        <position position="206"/>
    </location>
    <ligand>
        <name>Zn(2+)</name>
        <dbReference type="ChEBI" id="CHEBI:29105"/>
    </ligand>
</feature>
<accession>A0A418SUI0</accession>
<keyword evidence="5" id="KW-0479">Metal-binding</keyword>
<evidence type="ECO:0000313" key="8">
    <source>
        <dbReference type="Proteomes" id="UP000284202"/>
    </source>
</evidence>
<keyword evidence="4 6" id="KW-0472">Membrane</keyword>
<dbReference type="Pfam" id="PF03006">
    <property type="entry name" value="HlyIII"/>
    <property type="match status" value="1"/>
</dbReference>
<evidence type="ECO:0000256" key="4">
    <source>
        <dbReference type="ARBA" id="ARBA00023136"/>
    </source>
</evidence>
<evidence type="ECO:0000256" key="3">
    <source>
        <dbReference type="ARBA" id="ARBA00022989"/>
    </source>
</evidence>
<dbReference type="EMBL" id="QZCG01000008">
    <property type="protein sequence ID" value="RJE84621.1"/>
    <property type="molecule type" value="Genomic_DNA"/>
</dbReference>
<dbReference type="GO" id="GO:0046872">
    <property type="term" value="F:metal ion binding"/>
    <property type="evidence" value="ECO:0007669"/>
    <property type="project" value="UniProtKB-KW"/>
</dbReference>
<sequence length="229" mass="24674">MKDNNRPPAEMPDLFRECFRISRAELWADGIVHAVGIVLAITAGSALLALSAMRAAPAEYVAVVFYVASLLTVLSVSCAYNLWPVSTVKAVLRRFDHAAIYLLIAGTYTPFLAQLDGMSAAAMLVFVWVAATLGIAAKLFLPGRFDRLAILFYLAIGWSGVVIAGDLAAILPASTIWLTIAGGVAYSIGVLFFVWRSLRFQSAIWHGFVVSGSALHLAAMMDLLVINRP</sequence>
<evidence type="ECO:0000256" key="5">
    <source>
        <dbReference type="PIRSR" id="PIRSR604254-1"/>
    </source>
</evidence>
<feature type="transmembrane region" description="Helical" evidence="6">
    <location>
        <begin position="207"/>
        <end position="226"/>
    </location>
</feature>
<name>A0A418SUI0_9RHOB</name>
<feature type="transmembrane region" description="Helical" evidence="6">
    <location>
        <begin position="26"/>
        <end position="48"/>
    </location>
</feature>
<dbReference type="PANTHER" id="PTHR20855:SF3">
    <property type="entry name" value="LD03007P"/>
    <property type="match status" value="1"/>
</dbReference>
<evidence type="ECO:0000313" key="7">
    <source>
        <dbReference type="EMBL" id="RJE84621.1"/>
    </source>
</evidence>
<evidence type="ECO:0000256" key="2">
    <source>
        <dbReference type="ARBA" id="ARBA00022692"/>
    </source>
</evidence>
<dbReference type="InterPro" id="IPR004254">
    <property type="entry name" value="AdipoR/HlyIII-related"/>
</dbReference>
<comment type="subcellular location">
    <subcellularLocation>
        <location evidence="1">Membrane</location>
        <topology evidence="1">Multi-pass membrane protein</topology>
    </subcellularLocation>
</comment>
<dbReference type="PANTHER" id="PTHR20855">
    <property type="entry name" value="ADIPOR/PROGESTIN RECEPTOR-RELATED"/>
    <property type="match status" value="1"/>
</dbReference>
<gene>
    <name evidence="7" type="ORF">D3P04_12850</name>
</gene>
<proteinExistence type="predicted"/>
<feature type="transmembrane region" description="Helical" evidence="6">
    <location>
        <begin position="95"/>
        <end position="113"/>
    </location>
</feature>
<keyword evidence="8" id="KW-1185">Reference proteome</keyword>
<evidence type="ECO:0000256" key="1">
    <source>
        <dbReference type="ARBA" id="ARBA00004141"/>
    </source>
</evidence>
<keyword evidence="5" id="KW-0862">Zinc</keyword>
<dbReference type="Proteomes" id="UP000284202">
    <property type="component" value="Unassembled WGS sequence"/>
</dbReference>
<dbReference type="AlphaFoldDB" id="A0A418SUI0"/>
<protein>
    <submittedName>
        <fullName evidence="7">Hemolysin III family protein</fullName>
    </submittedName>
</protein>
<organism evidence="7 8">
    <name type="scientific">Paracoccus onubensis</name>
    <dbReference type="NCBI Taxonomy" id="1675788"/>
    <lineage>
        <taxon>Bacteria</taxon>
        <taxon>Pseudomonadati</taxon>
        <taxon>Pseudomonadota</taxon>
        <taxon>Alphaproteobacteria</taxon>
        <taxon>Rhodobacterales</taxon>
        <taxon>Paracoccaceae</taxon>
        <taxon>Paracoccus</taxon>
    </lineage>
</organism>
<reference evidence="8" key="1">
    <citation type="submission" date="2018-09" db="EMBL/GenBank/DDBJ databases">
        <title>Acidovorax cavernicola nov. sp. isolated from Gruta de las Maravillas (Aracena, Spain).</title>
        <authorList>
            <person name="Jurado V."/>
            <person name="Gutierrez-Patricio S."/>
            <person name="Gonzalez-Pimentel J.L."/>
            <person name="Miller A.Z."/>
            <person name="Laiz L."/>
            <person name="Saiz-Jimenez C."/>
        </authorList>
    </citation>
    <scope>NUCLEOTIDE SEQUENCE [LARGE SCALE GENOMIC DNA]</scope>
    <source>
        <strain evidence="8">1011MAR3C25</strain>
    </source>
</reference>
<evidence type="ECO:0000256" key="6">
    <source>
        <dbReference type="SAM" id="Phobius"/>
    </source>
</evidence>
<dbReference type="GO" id="GO:0016020">
    <property type="term" value="C:membrane"/>
    <property type="evidence" value="ECO:0007669"/>
    <property type="project" value="UniProtKB-SubCell"/>
</dbReference>
<feature type="transmembrane region" description="Helical" evidence="6">
    <location>
        <begin position="119"/>
        <end position="141"/>
    </location>
</feature>
<dbReference type="OrthoDB" id="9813689at2"/>
<feature type="transmembrane region" description="Helical" evidence="6">
    <location>
        <begin position="60"/>
        <end position="83"/>
    </location>
</feature>
<comment type="caution">
    <text evidence="7">The sequence shown here is derived from an EMBL/GenBank/DDBJ whole genome shotgun (WGS) entry which is preliminary data.</text>
</comment>
<keyword evidence="3 6" id="KW-1133">Transmembrane helix</keyword>
<feature type="transmembrane region" description="Helical" evidence="6">
    <location>
        <begin position="176"/>
        <end position="195"/>
    </location>
</feature>